<dbReference type="Gene3D" id="3.30.910.20">
    <property type="entry name" value="Skp domain"/>
    <property type="match status" value="1"/>
</dbReference>
<dbReference type="EMBL" id="CP000251">
    <property type="protein sequence ID" value="ABC80857.1"/>
    <property type="molecule type" value="Genomic_DNA"/>
</dbReference>
<name>Q2IPX1_ANADE</name>
<evidence type="ECO:0000313" key="6">
    <source>
        <dbReference type="EMBL" id="ABC80857.1"/>
    </source>
</evidence>
<dbReference type="GO" id="GO:0005829">
    <property type="term" value="C:cytosol"/>
    <property type="evidence" value="ECO:0007669"/>
    <property type="project" value="TreeGrafter"/>
</dbReference>
<dbReference type="STRING" id="290397.Adeh_1082"/>
<accession>Q2IPX1</accession>
<reference evidence="6 7" key="1">
    <citation type="submission" date="2006-01" db="EMBL/GenBank/DDBJ databases">
        <title>Complete sequence of Anaeromyxobacter dehalogenans 2CP-C.</title>
        <authorList>
            <consortium name="US DOE Joint Genome Institute"/>
            <person name="Copeland A."/>
            <person name="Lucas S."/>
            <person name="Lapidus A."/>
            <person name="Barry K."/>
            <person name="Detter J.C."/>
            <person name="Glavina T."/>
            <person name="Hammon N."/>
            <person name="Israni S."/>
            <person name="Pitluck S."/>
            <person name="Brettin T."/>
            <person name="Bruce D."/>
            <person name="Han C."/>
            <person name="Tapia R."/>
            <person name="Gilna P."/>
            <person name="Kiss H."/>
            <person name="Schmutz J."/>
            <person name="Larimer F."/>
            <person name="Land M."/>
            <person name="Kyrpides N."/>
            <person name="Anderson I."/>
            <person name="Sanford R.A."/>
            <person name="Ritalahti K.M."/>
            <person name="Thomas H.S."/>
            <person name="Kirby J.R."/>
            <person name="Zhulin I.B."/>
            <person name="Loeffler F.E."/>
            <person name="Richardson P."/>
        </authorList>
    </citation>
    <scope>NUCLEOTIDE SEQUENCE [LARGE SCALE GENOMIC DNA]</scope>
    <source>
        <strain evidence="6 7">2CP-C</strain>
    </source>
</reference>
<organism evidence="6 7">
    <name type="scientific">Anaeromyxobacter dehalogenans (strain 2CP-C)</name>
    <dbReference type="NCBI Taxonomy" id="290397"/>
    <lineage>
        <taxon>Bacteria</taxon>
        <taxon>Pseudomonadati</taxon>
        <taxon>Myxococcota</taxon>
        <taxon>Myxococcia</taxon>
        <taxon>Myxococcales</taxon>
        <taxon>Cystobacterineae</taxon>
        <taxon>Anaeromyxobacteraceae</taxon>
        <taxon>Anaeromyxobacter</taxon>
    </lineage>
</organism>
<dbReference type="OrthoDB" id="5524239at2"/>
<dbReference type="KEGG" id="ade:Adeh_1082"/>
<dbReference type="HOGENOM" id="CLU_101388_3_0_7"/>
<dbReference type="Proteomes" id="UP000001935">
    <property type="component" value="Chromosome"/>
</dbReference>
<feature type="coiled-coil region" evidence="3">
    <location>
        <begin position="51"/>
        <end position="108"/>
    </location>
</feature>
<dbReference type="InterPro" id="IPR005632">
    <property type="entry name" value="Chaperone_Skp"/>
</dbReference>
<comment type="similarity">
    <text evidence="1">Belongs to the Skp family.</text>
</comment>
<proteinExistence type="inferred from homology"/>
<dbReference type="SUPFAM" id="SSF111384">
    <property type="entry name" value="OmpH-like"/>
    <property type="match status" value="1"/>
</dbReference>
<evidence type="ECO:0000256" key="4">
    <source>
        <dbReference type="SAM" id="MobiDB-lite"/>
    </source>
</evidence>
<keyword evidence="3" id="KW-0175">Coiled coil</keyword>
<evidence type="ECO:0000256" key="3">
    <source>
        <dbReference type="SAM" id="Coils"/>
    </source>
</evidence>
<feature type="region of interest" description="Disordered" evidence="4">
    <location>
        <begin position="171"/>
        <end position="192"/>
    </location>
</feature>
<sequence length="192" mass="21236">MRTLARLSLLALLLSATAARAEAKFGFVDLQRAIREVDEGKSATAVLKKDFDEKQKVIDQKKAEFDKLKTEFDKQALVMADQAKKDKAAELDRKAMELQQLFVQLQKDLSQREGEVMRGIVDKMTGVIREIAEADGFTMVFERNDAGIVYAPQSLDLTNELVRKYNARFGAGSKAGGQAKKAEPAKPAAGKK</sequence>
<dbReference type="RefSeq" id="WP_011420140.1">
    <property type="nucleotide sequence ID" value="NC_007760.1"/>
</dbReference>
<protein>
    <submittedName>
        <fullName evidence="6">Outer membrane chaperone Skp (OmpH)</fullName>
    </submittedName>
</protein>
<evidence type="ECO:0000313" key="7">
    <source>
        <dbReference type="Proteomes" id="UP000001935"/>
    </source>
</evidence>
<dbReference type="eggNOG" id="COG2825">
    <property type="taxonomic scope" value="Bacteria"/>
</dbReference>
<keyword evidence="2 5" id="KW-0732">Signal</keyword>
<feature type="chain" id="PRO_5004210092" evidence="5">
    <location>
        <begin position="22"/>
        <end position="192"/>
    </location>
</feature>
<dbReference type="GO" id="GO:0050821">
    <property type="term" value="P:protein stabilization"/>
    <property type="evidence" value="ECO:0007669"/>
    <property type="project" value="TreeGrafter"/>
</dbReference>
<dbReference type="AlphaFoldDB" id="Q2IPX1"/>
<dbReference type="PANTHER" id="PTHR35089">
    <property type="entry name" value="CHAPERONE PROTEIN SKP"/>
    <property type="match status" value="1"/>
</dbReference>
<dbReference type="SMART" id="SM00935">
    <property type="entry name" value="OmpH"/>
    <property type="match status" value="1"/>
</dbReference>
<gene>
    <name evidence="6" type="ordered locus">Adeh_1082</name>
</gene>
<evidence type="ECO:0000256" key="5">
    <source>
        <dbReference type="SAM" id="SignalP"/>
    </source>
</evidence>
<dbReference type="InterPro" id="IPR024930">
    <property type="entry name" value="Skp_dom_sf"/>
</dbReference>
<dbReference type="GO" id="GO:0051082">
    <property type="term" value="F:unfolded protein binding"/>
    <property type="evidence" value="ECO:0007669"/>
    <property type="project" value="InterPro"/>
</dbReference>
<dbReference type="Pfam" id="PF03938">
    <property type="entry name" value="OmpH"/>
    <property type="match status" value="1"/>
</dbReference>
<dbReference type="PANTHER" id="PTHR35089:SF1">
    <property type="entry name" value="CHAPERONE PROTEIN SKP"/>
    <property type="match status" value="1"/>
</dbReference>
<evidence type="ECO:0000256" key="1">
    <source>
        <dbReference type="ARBA" id="ARBA00009091"/>
    </source>
</evidence>
<evidence type="ECO:0000256" key="2">
    <source>
        <dbReference type="ARBA" id="ARBA00022729"/>
    </source>
</evidence>
<feature type="signal peptide" evidence="5">
    <location>
        <begin position="1"/>
        <end position="21"/>
    </location>
</feature>